<reference evidence="3" key="1">
    <citation type="submission" date="2019-03" db="EMBL/GenBank/DDBJ databases">
        <title>Snf2 controls pulcherriminic acid biosynthesis and connects pigmentation and antifungal activity of the yeast Metschnikowia pulcherrima.</title>
        <authorList>
            <person name="Gore-Lloyd D."/>
            <person name="Sumann I."/>
            <person name="Brachmann A.O."/>
            <person name="Schneeberger K."/>
            <person name="Ortiz-Merino R.A."/>
            <person name="Moreno-Beltran M."/>
            <person name="Schlaefli M."/>
            <person name="Kirner P."/>
            <person name="Santos Kron A."/>
            <person name="Wolfe K.H."/>
            <person name="Piel J."/>
            <person name="Ahrens C.H."/>
            <person name="Henk D."/>
            <person name="Freimoser F.M."/>
        </authorList>
    </citation>
    <scope>NUCLEOTIDE SEQUENCE [LARGE SCALE GENOMIC DNA]</scope>
    <source>
        <strain evidence="3">APC 1.2</strain>
    </source>
</reference>
<dbReference type="SUPFAM" id="SSF53218">
    <property type="entry name" value="Molybdenum cofactor biosynthesis proteins"/>
    <property type="match status" value="1"/>
</dbReference>
<dbReference type="EMBL" id="CP034459">
    <property type="protein sequence ID" value="QBM89051.1"/>
    <property type="molecule type" value="Genomic_DNA"/>
</dbReference>
<dbReference type="AlphaFoldDB" id="A0A4P6XST9"/>
<name>A0A4P6XST9_9ASCO</name>
<evidence type="ECO:0000313" key="2">
    <source>
        <dbReference type="EMBL" id="QBM89051.1"/>
    </source>
</evidence>
<dbReference type="GO" id="GO:0042726">
    <property type="term" value="P:flavin-containing compound metabolic process"/>
    <property type="evidence" value="ECO:0007669"/>
    <property type="project" value="TreeGrafter"/>
</dbReference>
<dbReference type="PANTHER" id="PTHR47675">
    <property type="entry name" value="MOLYBDOPTERIN BINDING DOMAIN PROTEIN (AFU_ORTHOLOGUE AFUA_5G11210)"/>
    <property type="match status" value="1"/>
</dbReference>
<dbReference type="PANTHER" id="PTHR47675:SF1">
    <property type="entry name" value="MOLYBDOPTERIN BINDING DOMAIN PROTEIN (AFU_ORTHOLOGUE AFUA_5G11210)"/>
    <property type="match status" value="1"/>
</dbReference>
<evidence type="ECO:0000259" key="1">
    <source>
        <dbReference type="SMART" id="SM00852"/>
    </source>
</evidence>
<dbReference type="InterPro" id="IPR001453">
    <property type="entry name" value="MoaB/Mog_dom"/>
</dbReference>
<evidence type="ECO:0000313" key="3">
    <source>
        <dbReference type="Proteomes" id="UP000292447"/>
    </source>
</evidence>
<accession>A0A4P6XST9</accession>
<gene>
    <name evidence="2" type="primary">MPUL0D01110</name>
    <name evidence="2" type="ORF">METSCH_D01110</name>
</gene>
<dbReference type="SMART" id="SM00852">
    <property type="entry name" value="MoCF_biosynth"/>
    <property type="match status" value="1"/>
</dbReference>
<dbReference type="STRING" id="2163413.A0A4P6XST9"/>
<protein>
    <submittedName>
        <fullName evidence="2">Putative nucleotide-utilizing enzyme</fullName>
    </submittedName>
</protein>
<sequence length="314" mass="34770">MDQLSPRLFATVKTKPKSMISRLSTMTRAIRSAGCLIIGDEVLNGKILDTNLFEFAKFCFNELEVPLKKTIVCGDDKQDIISSLEILRQSNCELIVTSGGIGSTHDDITYDAISQAFSLLCQLDSETVSKMQVLRGKYLLLLSKPQLEAFYKMATLPQSSGNVAVLKLFTDESLWVPIVGVDEQVYILPGVPQLFKKLLAGLGKSIKGRVVSEKLTRYFVKTTTSESNLAPYLSGLQDRCNVKYGVGKIKLGSYPHFSWRINTISIIGDSSVSNKDLRLVVDDLLQNIGYDAKEISAEEEDHMSTNEPEVLNNS</sequence>
<dbReference type="InterPro" id="IPR036425">
    <property type="entry name" value="MoaB/Mog-like_dom_sf"/>
</dbReference>
<dbReference type="Pfam" id="PF00994">
    <property type="entry name" value="MoCF_biosynth"/>
    <property type="match status" value="1"/>
</dbReference>
<dbReference type="Proteomes" id="UP000292447">
    <property type="component" value="Chromosome IV"/>
</dbReference>
<keyword evidence="3" id="KW-1185">Reference proteome</keyword>
<proteinExistence type="predicted"/>
<dbReference type="GO" id="GO:0047884">
    <property type="term" value="F:FAD diphosphatase activity"/>
    <property type="evidence" value="ECO:0007669"/>
    <property type="project" value="TreeGrafter"/>
</dbReference>
<feature type="domain" description="MoaB/Mog" evidence="1">
    <location>
        <begin position="34"/>
        <end position="209"/>
    </location>
</feature>
<organism evidence="2 3">
    <name type="scientific">Metschnikowia aff. pulcherrima</name>
    <dbReference type="NCBI Taxonomy" id="2163413"/>
    <lineage>
        <taxon>Eukaryota</taxon>
        <taxon>Fungi</taxon>
        <taxon>Dikarya</taxon>
        <taxon>Ascomycota</taxon>
        <taxon>Saccharomycotina</taxon>
        <taxon>Pichiomycetes</taxon>
        <taxon>Metschnikowiaceae</taxon>
        <taxon>Metschnikowia</taxon>
    </lineage>
</organism>
<dbReference type="Gene3D" id="3.40.980.10">
    <property type="entry name" value="MoaB/Mog-like domain"/>
    <property type="match status" value="1"/>
</dbReference>